<name>A0A6L6IJW2_9ENTR</name>
<sequence>MLLADLFAAPCRFNLLLRKHQALSQKMLSQALKHLEEDGLISREGIFSESR</sequence>
<reference evidence="2 3" key="1">
    <citation type="submission" date="2019-11" db="EMBL/GenBank/DDBJ databases">
        <title>Escherichia alba sp. nov. isolated from the gut of plastic-eating superworms Zophobas atratus.</title>
        <authorList>
            <person name="Yang Y."/>
        </authorList>
    </citation>
    <scope>NUCLEOTIDE SEQUENCE [LARGE SCALE GENOMIC DNA]</scope>
    <source>
        <strain evidence="3">BIT-B35</strain>
    </source>
</reference>
<dbReference type="InterPro" id="IPR036390">
    <property type="entry name" value="WH_DNA-bd_sf"/>
</dbReference>
<dbReference type="OrthoDB" id="9807069at2"/>
<accession>A0A6L6IJW2</accession>
<organism evidence="2 3">
    <name type="scientific">Intestinirhabdus alba</name>
    <dbReference type="NCBI Taxonomy" id="2899544"/>
    <lineage>
        <taxon>Bacteria</taxon>
        <taxon>Pseudomonadati</taxon>
        <taxon>Pseudomonadota</taxon>
        <taxon>Gammaproteobacteria</taxon>
        <taxon>Enterobacterales</taxon>
        <taxon>Enterobacteriaceae</taxon>
        <taxon>Intestinirhabdus</taxon>
    </lineage>
</organism>
<dbReference type="PROSITE" id="PS51118">
    <property type="entry name" value="HTH_HXLR"/>
    <property type="match status" value="1"/>
</dbReference>
<proteinExistence type="predicted"/>
<dbReference type="RefSeq" id="WP_155106692.1">
    <property type="nucleotide sequence ID" value="NZ_WMJZ01000002.1"/>
</dbReference>
<gene>
    <name evidence="2" type="ORF">GJV78_01685</name>
</gene>
<dbReference type="Gene3D" id="1.10.10.10">
    <property type="entry name" value="Winged helix-like DNA-binding domain superfamily/Winged helix DNA-binding domain"/>
    <property type="match status" value="1"/>
</dbReference>
<dbReference type="InterPro" id="IPR036388">
    <property type="entry name" value="WH-like_DNA-bd_sf"/>
</dbReference>
<dbReference type="SUPFAM" id="SSF46785">
    <property type="entry name" value="Winged helix' DNA-binding domain"/>
    <property type="match status" value="1"/>
</dbReference>
<feature type="domain" description="HTH hxlR-type" evidence="1">
    <location>
        <begin position="1"/>
        <end position="51"/>
    </location>
</feature>
<dbReference type="AlphaFoldDB" id="A0A6L6IJW2"/>
<evidence type="ECO:0000313" key="3">
    <source>
        <dbReference type="Proteomes" id="UP000477739"/>
    </source>
</evidence>
<dbReference type="InterPro" id="IPR002577">
    <property type="entry name" value="HTH_HxlR"/>
</dbReference>
<comment type="caution">
    <text evidence="2">The sequence shown here is derived from an EMBL/GenBank/DDBJ whole genome shotgun (WGS) entry which is preliminary data.</text>
</comment>
<dbReference type="EMBL" id="WMJZ01000002">
    <property type="protein sequence ID" value="MTH44993.1"/>
    <property type="molecule type" value="Genomic_DNA"/>
</dbReference>
<protein>
    <recommendedName>
        <fullName evidence="1">HTH hxlR-type domain-containing protein</fullName>
    </recommendedName>
</protein>
<keyword evidence="3" id="KW-1185">Reference proteome</keyword>
<evidence type="ECO:0000313" key="2">
    <source>
        <dbReference type="EMBL" id="MTH44993.1"/>
    </source>
</evidence>
<dbReference type="Proteomes" id="UP000477739">
    <property type="component" value="Unassembled WGS sequence"/>
</dbReference>
<evidence type="ECO:0000259" key="1">
    <source>
        <dbReference type="PROSITE" id="PS51118"/>
    </source>
</evidence>
<dbReference type="Pfam" id="PF01638">
    <property type="entry name" value="HxlR"/>
    <property type="match status" value="1"/>
</dbReference>